<comment type="caution">
    <text evidence="6">The sequence shown here is derived from an EMBL/GenBank/DDBJ whole genome shotgun (WGS) entry which is preliminary data.</text>
</comment>
<reference evidence="7" key="1">
    <citation type="journal article" date="2014" name="Stand. Genomic Sci.">
        <title>Genome sequence of the exopolysaccharide-producing Salipiger mucosus type strain (DSM 16094(T)), a moderately halophilic member of the Roseobacter clade.</title>
        <authorList>
            <person name="Riedel T."/>
            <person name="Spring S."/>
            <person name="Fiebig A."/>
            <person name="Petersen J."/>
            <person name="Kyrpides N.C."/>
            <person name="Goker M."/>
            <person name="Klenk H.P."/>
        </authorList>
    </citation>
    <scope>NUCLEOTIDE SEQUENCE [LARGE SCALE GENOMIC DNA]</scope>
    <source>
        <strain evidence="7">DSM 16094</strain>
    </source>
</reference>
<dbReference type="PROSITE" id="PS50977">
    <property type="entry name" value="HTH_TETR_2"/>
    <property type="match status" value="1"/>
</dbReference>
<dbReference type="InterPro" id="IPR039536">
    <property type="entry name" value="TetR_C_Proteobacteria"/>
</dbReference>
<dbReference type="Pfam" id="PF00440">
    <property type="entry name" value="TetR_N"/>
    <property type="match status" value="1"/>
</dbReference>
<dbReference type="Proteomes" id="UP000015347">
    <property type="component" value="Unassembled WGS sequence"/>
</dbReference>
<dbReference type="PANTHER" id="PTHR30055">
    <property type="entry name" value="HTH-TYPE TRANSCRIPTIONAL REGULATOR RUTR"/>
    <property type="match status" value="1"/>
</dbReference>
<evidence type="ECO:0000313" key="7">
    <source>
        <dbReference type="Proteomes" id="UP000015347"/>
    </source>
</evidence>
<feature type="DNA-binding region" description="H-T-H motif" evidence="4">
    <location>
        <begin position="27"/>
        <end position="46"/>
    </location>
</feature>
<evidence type="ECO:0000256" key="1">
    <source>
        <dbReference type="ARBA" id="ARBA00023015"/>
    </source>
</evidence>
<evidence type="ECO:0000256" key="4">
    <source>
        <dbReference type="PROSITE-ProRule" id="PRU00335"/>
    </source>
</evidence>
<dbReference type="AlphaFoldDB" id="S9QJ94"/>
<dbReference type="InterPro" id="IPR036271">
    <property type="entry name" value="Tet_transcr_reg_TetR-rel_C_sf"/>
</dbReference>
<keyword evidence="7" id="KW-1185">Reference proteome</keyword>
<dbReference type="InterPro" id="IPR001647">
    <property type="entry name" value="HTH_TetR"/>
</dbReference>
<protein>
    <submittedName>
        <fullName evidence="6">Transcriptional regulator, TetR family</fullName>
    </submittedName>
</protein>
<dbReference type="eggNOG" id="COG1309">
    <property type="taxonomic scope" value="Bacteria"/>
</dbReference>
<organism evidence="6 7">
    <name type="scientific">Salipiger mucosus DSM 16094</name>
    <dbReference type="NCBI Taxonomy" id="1123237"/>
    <lineage>
        <taxon>Bacteria</taxon>
        <taxon>Pseudomonadati</taxon>
        <taxon>Pseudomonadota</taxon>
        <taxon>Alphaproteobacteria</taxon>
        <taxon>Rhodobacterales</taxon>
        <taxon>Roseobacteraceae</taxon>
        <taxon>Salipiger</taxon>
    </lineage>
</organism>
<dbReference type="SUPFAM" id="SSF46689">
    <property type="entry name" value="Homeodomain-like"/>
    <property type="match status" value="1"/>
</dbReference>
<keyword evidence="2 4" id="KW-0238">DNA-binding</keyword>
<dbReference type="HOGENOM" id="CLU_069356_27_4_5"/>
<dbReference type="InterPro" id="IPR050109">
    <property type="entry name" value="HTH-type_TetR-like_transc_reg"/>
</dbReference>
<dbReference type="Gene3D" id="1.10.357.10">
    <property type="entry name" value="Tetracycline Repressor, domain 2"/>
    <property type="match status" value="1"/>
</dbReference>
<feature type="domain" description="HTH tetR-type" evidence="5">
    <location>
        <begin position="4"/>
        <end position="64"/>
    </location>
</feature>
<dbReference type="InterPro" id="IPR009057">
    <property type="entry name" value="Homeodomain-like_sf"/>
</dbReference>
<dbReference type="EMBL" id="APVH01000035">
    <property type="protein sequence ID" value="EPX79618.1"/>
    <property type="molecule type" value="Genomic_DNA"/>
</dbReference>
<dbReference type="PANTHER" id="PTHR30055:SF234">
    <property type="entry name" value="HTH-TYPE TRANSCRIPTIONAL REGULATOR BETI"/>
    <property type="match status" value="1"/>
</dbReference>
<dbReference type="GO" id="GO:0003700">
    <property type="term" value="F:DNA-binding transcription factor activity"/>
    <property type="evidence" value="ECO:0007669"/>
    <property type="project" value="TreeGrafter"/>
</dbReference>
<dbReference type="RefSeq" id="WP_020038540.1">
    <property type="nucleotide sequence ID" value="NZ_KE557278.1"/>
</dbReference>
<proteinExistence type="predicted"/>
<evidence type="ECO:0000313" key="6">
    <source>
        <dbReference type="EMBL" id="EPX79618.1"/>
    </source>
</evidence>
<accession>S9QJ94</accession>
<evidence type="ECO:0000256" key="2">
    <source>
        <dbReference type="ARBA" id="ARBA00023125"/>
    </source>
</evidence>
<dbReference type="PRINTS" id="PR00455">
    <property type="entry name" value="HTHTETR"/>
</dbReference>
<keyword evidence="1" id="KW-0805">Transcription regulation</keyword>
<keyword evidence="3" id="KW-0804">Transcription</keyword>
<dbReference type="GO" id="GO:0000976">
    <property type="term" value="F:transcription cis-regulatory region binding"/>
    <property type="evidence" value="ECO:0007669"/>
    <property type="project" value="TreeGrafter"/>
</dbReference>
<dbReference type="STRING" id="1123237.Salmuc_05558"/>
<dbReference type="OrthoDB" id="9816431at2"/>
<sequence>MDRAQRESIVLDATMDLLARAPLEEVTMADIARHAGMSKRTLYGMFPSREQLLGASLARVSEWLFRPLASEDRGGTLEERLQLILTINPLPYLAGTTLEILRVVIAKAHTYPDLARRIGEEGQSRVIGLVRAELAEGVSAGELTLGEEELDHAATMLVDMVLGNGIRKLLDTAVAERDMDEHPVRRDRAIRIFLDGTRRRDPA</sequence>
<dbReference type="SUPFAM" id="SSF48498">
    <property type="entry name" value="Tetracyclin repressor-like, C-terminal domain"/>
    <property type="match status" value="1"/>
</dbReference>
<evidence type="ECO:0000256" key="3">
    <source>
        <dbReference type="ARBA" id="ARBA00023163"/>
    </source>
</evidence>
<dbReference type="Pfam" id="PF14246">
    <property type="entry name" value="TetR_C_7"/>
    <property type="match status" value="1"/>
</dbReference>
<gene>
    <name evidence="6" type="ORF">Salmuc_05558</name>
</gene>
<name>S9QJ94_9RHOB</name>
<evidence type="ECO:0000259" key="5">
    <source>
        <dbReference type="PROSITE" id="PS50977"/>
    </source>
</evidence>